<dbReference type="Proteomes" id="UP001273166">
    <property type="component" value="Unassembled WGS sequence"/>
</dbReference>
<proteinExistence type="predicted"/>
<dbReference type="RefSeq" id="XP_062720469.1">
    <property type="nucleotide sequence ID" value="XM_062863174.1"/>
</dbReference>
<accession>A0AAJ0GR97</accession>
<evidence type="ECO:0000256" key="1">
    <source>
        <dbReference type="SAM" id="Phobius"/>
    </source>
</evidence>
<reference evidence="2" key="2">
    <citation type="submission" date="2023-06" db="EMBL/GenBank/DDBJ databases">
        <authorList>
            <consortium name="Lawrence Berkeley National Laboratory"/>
            <person name="Mondo S.J."/>
            <person name="Hensen N."/>
            <person name="Bonometti L."/>
            <person name="Westerberg I."/>
            <person name="Brannstrom I.O."/>
            <person name="Guillou S."/>
            <person name="Cros-Aarteil S."/>
            <person name="Calhoun S."/>
            <person name="Haridas S."/>
            <person name="Kuo A."/>
            <person name="Pangilinan J."/>
            <person name="Riley R."/>
            <person name="Labutti K."/>
            <person name="Andreopoulos B."/>
            <person name="Lipzen A."/>
            <person name="Chen C."/>
            <person name="Yanf M."/>
            <person name="Daum C."/>
            <person name="Ng V."/>
            <person name="Clum A."/>
            <person name="Steindorff A."/>
            <person name="Ohm R."/>
            <person name="Martin F."/>
            <person name="Silar P."/>
            <person name="Natvig D."/>
            <person name="Lalanne C."/>
            <person name="Gautier V."/>
            <person name="Ament-Velasquez S.L."/>
            <person name="Kruys A."/>
            <person name="Hutchinson M.I."/>
            <person name="Powell A.J."/>
            <person name="Barry K."/>
            <person name="Miller A.N."/>
            <person name="Grigoriev I.V."/>
            <person name="Debuchy R."/>
            <person name="Gladieux P."/>
            <person name="Thoren M.H."/>
            <person name="Johannesson H."/>
        </authorList>
    </citation>
    <scope>NUCLEOTIDE SEQUENCE</scope>
    <source>
        <strain evidence="2">CBS 333.67</strain>
    </source>
</reference>
<reference evidence="2" key="1">
    <citation type="journal article" date="2023" name="Mol. Phylogenet. Evol.">
        <title>Genome-scale phylogeny and comparative genomics of the fungal order Sordariales.</title>
        <authorList>
            <person name="Hensen N."/>
            <person name="Bonometti L."/>
            <person name="Westerberg I."/>
            <person name="Brannstrom I.O."/>
            <person name="Guillou S."/>
            <person name="Cros-Aarteil S."/>
            <person name="Calhoun S."/>
            <person name="Haridas S."/>
            <person name="Kuo A."/>
            <person name="Mondo S."/>
            <person name="Pangilinan J."/>
            <person name="Riley R."/>
            <person name="LaButti K."/>
            <person name="Andreopoulos B."/>
            <person name="Lipzen A."/>
            <person name="Chen C."/>
            <person name="Yan M."/>
            <person name="Daum C."/>
            <person name="Ng V."/>
            <person name="Clum A."/>
            <person name="Steindorff A."/>
            <person name="Ohm R.A."/>
            <person name="Martin F."/>
            <person name="Silar P."/>
            <person name="Natvig D.O."/>
            <person name="Lalanne C."/>
            <person name="Gautier V."/>
            <person name="Ament-Velasquez S.L."/>
            <person name="Kruys A."/>
            <person name="Hutchinson M.I."/>
            <person name="Powell A.J."/>
            <person name="Barry K."/>
            <person name="Miller A.N."/>
            <person name="Grigoriev I.V."/>
            <person name="Debuchy R."/>
            <person name="Gladieux P."/>
            <person name="Hiltunen Thoren M."/>
            <person name="Johannesson H."/>
        </authorList>
    </citation>
    <scope>NUCLEOTIDE SEQUENCE</scope>
    <source>
        <strain evidence="2">CBS 333.67</strain>
    </source>
</reference>
<feature type="transmembrane region" description="Helical" evidence="1">
    <location>
        <begin position="150"/>
        <end position="171"/>
    </location>
</feature>
<organism evidence="2 3">
    <name type="scientific">Chaetomium strumarium</name>
    <dbReference type="NCBI Taxonomy" id="1170767"/>
    <lineage>
        <taxon>Eukaryota</taxon>
        <taxon>Fungi</taxon>
        <taxon>Dikarya</taxon>
        <taxon>Ascomycota</taxon>
        <taxon>Pezizomycotina</taxon>
        <taxon>Sordariomycetes</taxon>
        <taxon>Sordariomycetidae</taxon>
        <taxon>Sordariales</taxon>
        <taxon>Chaetomiaceae</taxon>
        <taxon>Chaetomium</taxon>
    </lineage>
</organism>
<protein>
    <recommendedName>
        <fullName evidence="4">Acyltransferase 3 domain-containing protein</fullName>
    </recommendedName>
</protein>
<keyword evidence="1" id="KW-0812">Transmembrane</keyword>
<keyword evidence="1" id="KW-0472">Membrane</keyword>
<feature type="transmembrane region" description="Helical" evidence="1">
    <location>
        <begin position="79"/>
        <end position="97"/>
    </location>
</feature>
<keyword evidence="1" id="KW-1133">Transmembrane helix</keyword>
<comment type="caution">
    <text evidence="2">The sequence shown here is derived from an EMBL/GenBank/DDBJ whole genome shotgun (WGS) entry which is preliminary data.</text>
</comment>
<gene>
    <name evidence="2" type="ORF">B0T15DRAFT_250712</name>
</gene>
<evidence type="ECO:0000313" key="3">
    <source>
        <dbReference type="Proteomes" id="UP001273166"/>
    </source>
</evidence>
<dbReference type="EMBL" id="JAUDZG010000005">
    <property type="protein sequence ID" value="KAK3304689.1"/>
    <property type="molecule type" value="Genomic_DNA"/>
</dbReference>
<dbReference type="GeneID" id="87882003"/>
<feature type="transmembrane region" description="Helical" evidence="1">
    <location>
        <begin position="109"/>
        <end position="130"/>
    </location>
</feature>
<feature type="transmembrane region" description="Helical" evidence="1">
    <location>
        <begin position="29"/>
        <end position="49"/>
    </location>
</feature>
<name>A0AAJ0GR97_9PEZI</name>
<sequence>MLVADINLGEEEEDNTVVRTGLPQPKRTLLWTLGVAISFYLAGFPTLVYEEFRAKPMPGFETLRALIPADLGMEYPARFWWFVAGAVLLLSVSQVPRVKAVFDTYLCQYLAKVSFSLYLVHEFCIVLFGLRLQGFLLRVAGVESQNKGLGYWTIYIVWFVLFTVPVFALAAQVERWVDVPSVKFAKCLGMYKRLR</sequence>
<evidence type="ECO:0000313" key="2">
    <source>
        <dbReference type="EMBL" id="KAK3304689.1"/>
    </source>
</evidence>
<dbReference type="AlphaFoldDB" id="A0AAJ0GR97"/>
<keyword evidence="3" id="KW-1185">Reference proteome</keyword>
<evidence type="ECO:0008006" key="4">
    <source>
        <dbReference type="Google" id="ProtNLM"/>
    </source>
</evidence>